<dbReference type="InterPro" id="IPR000383">
    <property type="entry name" value="Xaa-Pro-like_dom"/>
</dbReference>
<dbReference type="Gene3D" id="1.10.3020.10">
    <property type="entry name" value="alpha-amino acid ester hydrolase ( Helical cap domain)"/>
    <property type="match status" value="1"/>
</dbReference>
<evidence type="ECO:0000313" key="5">
    <source>
        <dbReference type="Proteomes" id="UP001500994"/>
    </source>
</evidence>
<organism evidence="4 5">
    <name type="scientific">Streptomyces lunalinharesii</name>
    <dbReference type="NCBI Taxonomy" id="333384"/>
    <lineage>
        <taxon>Bacteria</taxon>
        <taxon>Bacillati</taxon>
        <taxon>Actinomycetota</taxon>
        <taxon>Actinomycetes</taxon>
        <taxon>Kitasatosporales</taxon>
        <taxon>Streptomycetaceae</taxon>
        <taxon>Streptomyces</taxon>
    </lineage>
</organism>
<protein>
    <submittedName>
        <fullName evidence="4">CocE/NonD family hydrolase</fullName>
    </submittedName>
</protein>
<dbReference type="Gene3D" id="2.60.120.260">
    <property type="entry name" value="Galactose-binding domain-like"/>
    <property type="match status" value="1"/>
</dbReference>
<dbReference type="Gene3D" id="3.40.50.1820">
    <property type="entry name" value="alpha/beta hydrolase"/>
    <property type="match status" value="1"/>
</dbReference>
<dbReference type="Proteomes" id="UP001500994">
    <property type="component" value="Unassembled WGS sequence"/>
</dbReference>
<evidence type="ECO:0000259" key="3">
    <source>
        <dbReference type="SMART" id="SM00939"/>
    </source>
</evidence>
<dbReference type="Pfam" id="PF02129">
    <property type="entry name" value="Peptidase_S15"/>
    <property type="match status" value="1"/>
</dbReference>
<comment type="caution">
    <text evidence="4">The sequence shown here is derived from an EMBL/GenBank/DDBJ whole genome shotgun (WGS) entry which is preliminary data.</text>
</comment>
<reference evidence="4 5" key="1">
    <citation type="journal article" date="2019" name="Int. J. Syst. Evol. Microbiol.">
        <title>The Global Catalogue of Microorganisms (GCM) 10K type strain sequencing project: providing services to taxonomists for standard genome sequencing and annotation.</title>
        <authorList>
            <consortium name="The Broad Institute Genomics Platform"/>
            <consortium name="The Broad Institute Genome Sequencing Center for Infectious Disease"/>
            <person name="Wu L."/>
            <person name="Ma J."/>
        </authorList>
    </citation>
    <scope>NUCLEOTIDE SEQUENCE [LARGE SCALE GENOMIC DNA]</scope>
    <source>
        <strain evidence="4 5">JCM 16374</strain>
    </source>
</reference>
<dbReference type="SUPFAM" id="SSF53474">
    <property type="entry name" value="alpha/beta-Hydrolases"/>
    <property type="match status" value="1"/>
</dbReference>
<dbReference type="InterPro" id="IPR029058">
    <property type="entry name" value="AB_hydrolase_fold"/>
</dbReference>
<dbReference type="NCBIfam" id="TIGR00976">
    <property type="entry name" value="CocE_NonD"/>
    <property type="match status" value="1"/>
</dbReference>
<dbReference type="InterPro" id="IPR008979">
    <property type="entry name" value="Galactose-bd-like_sf"/>
</dbReference>
<feature type="region of interest" description="Disordered" evidence="2">
    <location>
        <begin position="376"/>
        <end position="417"/>
    </location>
</feature>
<name>A0ABN3SDM3_9ACTN</name>
<evidence type="ECO:0000256" key="1">
    <source>
        <dbReference type="ARBA" id="ARBA00022801"/>
    </source>
</evidence>
<dbReference type="Pfam" id="PF08530">
    <property type="entry name" value="PepX_C"/>
    <property type="match status" value="1"/>
</dbReference>
<feature type="domain" description="Xaa-Pro dipeptidyl-peptidase C-terminal" evidence="3">
    <location>
        <begin position="323"/>
        <end position="550"/>
    </location>
</feature>
<dbReference type="SUPFAM" id="SSF49785">
    <property type="entry name" value="Galactose-binding domain-like"/>
    <property type="match status" value="1"/>
</dbReference>
<dbReference type="InterPro" id="IPR013736">
    <property type="entry name" value="Xaa-Pro_dipept_C"/>
</dbReference>
<dbReference type="GO" id="GO:0016787">
    <property type="term" value="F:hydrolase activity"/>
    <property type="evidence" value="ECO:0007669"/>
    <property type="project" value="UniProtKB-KW"/>
</dbReference>
<evidence type="ECO:0000313" key="4">
    <source>
        <dbReference type="EMBL" id="GAA2674572.1"/>
    </source>
</evidence>
<evidence type="ECO:0000256" key="2">
    <source>
        <dbReference type="SAM" id="MobiDB-lite"/>
    </source>
</evidence>
<gene>
    <name evidence="4" type="ORF">GCM10009864_52090</name>
</gene>
<accession>A0ABN3SDM3</accession>
<dbReference type="RefSeq" id="WP_344580512.1">
    <property type="nucleotide sequence ID" value="NZ_BAAARK010000019.1"/>
</dbReference>
<sequence>MVQGWDVPEGRPARGARWLRALWRNVPAGPYRVGCEAGAAVPAGDGVPLLTDHYFPLADGASPTKADAFPTLLVRSPYGRGVPWAALYGILFAEQGFHVVVQSCRGTGGSGGDFHLWRNEAADGRAAVAWLRTRPWFTGALGTIGPSYLGYVQWALAADPPPELRAMVVQVGLHDPYAYFHAGGAVHLENALVSGIGMAHQHRGTGPFLRAALRLRRWLPHAHRQPTPYTSGPAAELPWLAEALARTDADDPYWRGASAERTATRLTVPTCLIGGWQDVFLDQTLAQYRRLRRAGCESALLVGDWTHTGALREGWPEVFAESLGWLRAQLGGEPDGLRRTPVRVHVGGDGGGWRDLPHWPPPPGDAAGPWHLTAGGGLGRSVPDGAAPVGEFRHDPGDPTPSLGGPALSRGAGRRDNRALEARTDVLTFTGPALAGPREVLGEVAARLRITATGAHGTPPEGPFDVFARLCDVDARGRSVNVCDGLVRVRGGTAQPLAVHVPMAATAHRFAAGHRVRLQVSGGAFPRYALPPGAHGAGPVRIALHPGSTLQLP</sequence>
<keyword evidence="1 4" id="KW-0378">Hydrolase</keyword>
<proteinExistence type="predicted"/>
<keyword evidence="5" id="KW-1185">Reference proteome</keyword>
<dbReference type="SMART" id="SM00939">
    <property type="entry name" value="PepX_C"/>
    <property type="match status" value="1"/>
</dbReference>
<dbReference type="EMBL" id="BAAARK010000019">
    <property type="protein sequence ID" value="GAA2674572.1"/>
    <property type="molecule type" value="Genomic_DNA"/>
</dbReference>
<dbReference type="InterPro" id="IPR005674">
    <property type="entry name" value="CocE/Ser_esterase"/>
</dbReference>